<evidence type="ECO:0000256" key="2">
    <source>
        <dbReference type="ARBA" id="ARBA00023125"/>
    </source>
</evidence>
<evidence type="ECO:0000256" key="4">
    <source>
        <dbReference type="PROSITE-ProRule" id="PRU00335"/>
    </source>
</evidence>
<dbReference type="InterPro" id="IPR050109">
    <property type="entry name" value="HTH-type_TetR-like_transc_reg"/>
</dbReference>
<keyword evidence="1" id="KW-0805">Transcription regulation</keyword>
<keyword evidence="3" id="KW-0804">Transcription</keyword>
<evidence type="ECO:0000313" key="6">
    <source>
        <dbReference type="EMBL" id="GGU61029.1"/>
    </source>
</evidence>
<organism evidence="6 7">
    <name type="scientific">Streptomyces albospinus</name>
    <dbReference type="NCBI Taxonomy" id="285515"/>
    <lineage>
        <taxon>Bacteria</taxon>
        <taxon>Bacillati</taxon>
        <taxon>Actinomycetota</taxon>
        <taxon>Actinomycetes</taxon>
        <taxon>Kitasatosporales</taxon>
        <taxon>Streptomycetaceae</taxon>
        <taxon>Streptomyces</taxon>
    </lineage>
</organism>
<comment type="caution">
    <text evidence="6">The sequence shown here is derived from an EMBL/GenBank/DDBJ whole genome shotgun (WGS) entry which is preliminary data.</text>
</comment>
<dbReference type="InterPro" id="IPR001647">
    <property type="entry name" value="HTH_TetR"/>
</dbReference>
<sequence length="213" mass="23768">MRSKNRASGKQERTFIEEARRAQLVECAIEAIAELGLHRASLAEIARRAGITKQAIFYHFATRDALIHEVLAVVTRQGAEFMAERSRRQPTPADELRAYIEANVEYIGSHRDRVRALVSIAMNFTDEDGRSRLLPLDASVYGDSLAPLQDILRRGQEQGQFGEFTPRTMAMTIRAAIDAIGPQLSALPELDLDGYARDLVQLFGRATANDERA</sequence>
<dbReference type="Pfam" id="PF00440">
    <property type="entry name" value="TetR_N"/>
    <property type="match status" value="1"/>
</dbReference>
<dbReference type="PRINTS" id="PR00455">
    <property type="entry name" value="HTHTETR"/>
</dbReference>
<gene>
    <name evidence="6" type="ORF">GCM10010211_27380</name>
</gene>
<dbReference type="InterPro" id="IPR036271">
    <property type="entry name" value="Tet_transcr_reg_TetR-rel_C_sf"/>
</dbReference>
<protein>
    <submittedName>
        <fullName evidence="6">TetR family transcriptional regulator</fullName>
    </submittedName>
</protein>
<dbReference type="Gene3D" id="1.10.357.10">
    <property type="entry name" value="Tetracycline Repressor, domain 2"/>
    <property type="match status" value="1"/>
</dbReference>
<dbReference type="Proteomes" id="UP000654471">
    <property type="component" value="Unassembled WGS sequence"/>
</dbReference>
<evidence type="ECO:0000256" key="1">
    <source>
        <dbReference type="ARBA" id="ARBA00023015"/>
    </source>
</evidence>
<dbReference type="Gene3D" id="1.10.10.60">
    <property type="entry name" value="Homeodomain-like"/>
    <property type="match status" value="1"/>
</dbReference>
<dbReference type="SUPFAM" id="SSF46689">
    <property type="entry name" value="Homeodomain-like"/>
    <property type="match status" value="1"/>
</dbReference>
<reference evidence="7" key="1">
    <citation type="journal article" date="2019" name="Int. J. Syst. Evol. Microbiol.">
        <title>The Global Catalogue of Microorganisms (GCM) 10K type strain sequencing project: providing services to taxonomists for standard genome sequencing and annotation.</title>
        <authorList>
            <consortium name="The Broad Institute Genomics Platform"/>
            <consortium name="The Broad Institute Genome Sequencing Center for Infectious Disease"/>
            <person name="Wu L."/>
            <person name="Ma J."/>
        </authorList>
    </citation>
    <scope>NUCLEOTIDE SEQUENCE [LARGE SCALE GENOMIC DNA]</scope>
    <source>
        <strain evidence="7">JCM 3399</strain>
    </source>
</reference>
<dbReference type="InterPro" id="IPR009057">
    <property type="entry name" value="Homeodomain-like_sf"/>
</dbReference>
<evidence type="ECO:0000256" key="3">
    <source>
        <dbReference type="ARBA" id="ARBA00023163"/>
    </source>
</evidence>
<dbReference type="PROSITE" id="PS50977">
    <property type="entry name" value="HTH_TETR_2"/>
    <property type="match status" value="1"/>
</dbReference>
<keyword evidence="7" id="KW-1185">Reference proteome</keyword>
<accession>A0ABQ2UZ04</accession>
<evidence type="ECO:0000259" key="5">
    <source>
        <dbReference type="PROSITE" id="PS50977"/>
    </source>
</evidence>
<keyword evidence="2 4" id="KW-0238">DNA-binding</keyword>
<feature type="domain" description="HTH tetR-type" evidence="5">
    <location>
        <begin position="18"/>
        <end position="78"/>
    </location>
</feature>
<dbReference type="PANTHER" id="PTHR30055:SF234">
    <property type="entry name" value="HTH-TYPE TRANSCRIPTIONAL REGULATOR BETI"/>
    <property type="match status" value="1"/>
</dbReference>
<evidence type="ECO:0000313" key="7">
    <source>
        <dbReference type="Proteomes" id="UP000654471"/>
    </source>
</evidence>
<name>A0ABQ2UZ04_9ACTN</name>
<dbReference type="EMBL" id="BMRP01000008">
    <property type="protein sequence ID" value="GGU61029.1"/>
    <property type="molecule type" value="Genomic_DNA"/>
</dbReference>
<dbReference type="SUPFAM" id="SSF48498">
    <property type="entry name" value="Tetracyclin repressor-like, C-terminal domain"/>
    <property type="match status" value="1"/>
</dbReference>
<feature type="DNA-binding region" description="H-T-H motif" evidence="4">
    <location>
        <begin position="41"/>
        <end position="60"/>
    </location>
</feature>
<dbReference type="PANTHER" id="PTHR30055">
    <property type="entry name" value="HTH-TYPE TRANSCRIPTIONAL REGULATOR RUTR"/>
    <property type="match status" value="1"/>
</dbReference>
<proteinExistence type="predicted"/>
<dbReference type="RefSeq" id="WP_189299768.1">
    <property type="nucleotide sequence ID" value="NZ_BMRP01000008.1"/>
</dbReference>